<dbReference type="Pfam" id="PF16315">
    <property type="entry name" value="DUF4955"/>
    <property type="match status" value="1"/>
</dbReference>
<keyword evidence="3" id="KW-1185">Reference proteome</keyword>
<evidence type="ECO:0000259" key="1">
    <source>
        <dbReference type="Pfam" id="PF16315"/>
    </source>
</evidence>
<name>A0A934VJ58_9BACT</name>
<evidence type="ECO:0000313" key="3">
    <source>
        <dbReference type="Proteomes" id="UP000617628"/>
    </source>
</evidence>
<dbReference type="Gene3D" id="2.160.20.10">
    <property type="entry name" value="Single-stranded right-handed beta-helix, Pectin lyase-like"/>
    <property type="match status" value="1"/>
</dbReference>
<dbReference type="InterPro" id="IPR032532">
    <property type="entry name" value="DUF4955"/>
</dbReference>
<dbReference type="RefSeq" id="WP_200353473.1">
    <property type="nucleotide sequence ID" value="NZ_JAENIL010000001.1"/>
</dbReference>
<dbReference type="Proteomes" id="UP000617628">
    <property type="component" value="Unassembled WGS sequence"/>
</dbReference>
<feature type="domain" description="DUF4955" evidence="1">
    <location>
        <begin position="359"/>
        <end position="496"/>
    </location>
</feature>
<dbReference type="AlphaFoldDB" id="A0A934VJ58"/>
<gene>
    <name evidence="2" type="ORF">JIN87_00180</name>
</gene>
<reference evidence="2" key="1">
    <citation type="submission" date="2021-01" db="EMBL/GenBank/DDBJ databases">
        <title>Modified the classification status of verrucomicrobia.</title>
        <authorList>
            <person name="Feng X."/>
        </authorList>
    </citation>
    <scope>NUCLEOTIDE SEQUENCE</scope>
    <source>
        <strain evidence="2">KCTC 13126</strain>
    </source>
</reference>
<sequence length="500" mass="55030">MRRLIGSAIILGLSLQALAKEIEQLERELGLPDFSYAGYHRSERELPRVSGPVFRVTDFGAIADDGVCDRSWIQRAVDAAEKAGGGVVLFPKGRFILNDKSDTEQIRVSASGIVWRGSGSGDGGTVLAAMEALAPPPPGKLWMSPYVINVSAPKVKERSTAIVQDVEQGGASVLVESSKGIKAGDWVTLSLLDNSASLVESELEGFVKIDPRWTAIIEKGVHVEERHQVRAVEGNRLVLEVPVMKPIDSSYDWKVETLSTIEEVGFEGIRFEGQWKDRFVHHRSWMDDGGYSMLKMVGVVNSWIRDCEFVDLNRVASINNSAHVTVVDSKLTGTKGHNAICFHGSSFCLMAGVVDEAAHWHSLGVSKPAIGNVIVDCYWGSDTCFESHSSQPRYTLIDSCVGGFMKGHGGGAAFNLPTHVEGLVLWNFMKTNPDLEDFQFEPLDELYWRVLQPTIVGMHGTEISFREGQSVVVEHGAPVEEGSLYKYQLERRLAKLRKDS</sequence>
<dbReference type="InterPro" id="IPR011050">
    <property type="entry name" value="Pectin_lyase_fold/virulence"/>
</dbReference>
<evidence type="ECO:0000313" key="2">
    <source>
        <dbReference type="EMBL" id="MBK1875256.1"/>
    </source>
</evidence>
<accession>A0A934VJ58</accession>
<dbReference type="SUPFAM" id="SSF51126">
    <property type="entry name" value="Pectin lyase-like"/>
    <property type="match status" value="2"/>
</dbReference>
<proteinExistence type="predicted"/>
<organism evidence="2 3">
    <name type="scientific">Pelagicoccus mobilis</name>
    <dbReference type="NCBI Taxonomy" id="415221"/>
    <lineage>
        <taxon>Bacteria</taxon>
        <taxon>Pseudomonadati</taxon>
        <taxon>Verrucomicrobiota</taxon>
        <taxon>Opitutia</taxon>
        <taxon>Puniceicoccales</taxon>
        <taxon>Pelagicoccaceae</taxon>
        <taxon>Pelagicoccus</taxon>
    </lineage>
</organism>
<comment type="caution">
    <text evidence="2">The sequence shown here is derived from an EMBL/GenBank/DDBJ whole genome shotgun (WGS) entry which is preliminary data.</text>
</comment>
<dbReference type="EMBL" id="JAENIL010000001">
    <property type="protein sequence ID" value="MBK1875256.1"/>
    <property type="molecule type" value="Genomic_DNA"/>
</dbReference>
<protein>
    <submittedName>
        <fullName evidence="2">DUF4955 domain-containing protein</fullName>
    </submittedName>
</protein>
<dbReference type="InterPro" id="IPR012334">
    <property type="entry name" value="Pectin_lyas_fold"/>
</dbReference>